<feature type="chain" id="PRO_5042543490" evidence="1">
    <location>
        <begin position="25"/>
        <end position="869"/>
    </location>
</feature>
<dbReference type="Pfam" id="PF03797">
    <property type="entry name" value="Autotransporter"/>
    <property type="match status" value="1"/>
</dbReference>
<dbReference type="InterPro" id="IPR003991">
    <property type="entry name" value="Pertactin_virulence_factor"/>
</dbReference>
<protein>
    <submittedName>
        <fullName evidence="3">Autotransporter outer membrane beta-barrel domain-containing protein</fullName>
    </submittedName>
</protein>
<organism evidence="3 4">
    <name type="scientific">Sutterella seckii</name>
    <dbReference type="NCBI Taxonomy" id="1944635"/>
    <lineage>
        <taxon>Bacteria</taxon>
        <taxon>Pseudomonadati</taxon>
        <taxon>Pseudomonadota</taxon>
        <taxon>Betaproteobacteria</taxon>
        <taxon>Burkholderiales</taxon>
        <taxon>Sutterellaceae</taxon>
        <taxon>Sutterella</taxon>
    </lineage>
</organism>
<dbReference type="Gene3D" id="2.40.128.130">
    <property type="entry name" value="Autotransporter beta-domain"/>
    <property type="match status" value="1"/>
</dbReference>
<dbReference type="AlphaFoldDB" id="A0AAI9SE69"/>
<dbReference type="InterPro" id="IPR036709">
    <property type="entry name" value="Autotransporte_beta_dom_sf"/>
</dbReference>
<gene>
    <name evidence="3" type="ORF">GBM96_03065</name>
</gene>
<dbReference type="RefSeq" id="WP_152156933.1">
    <property type="nucleotide sequence ID" value="NZ_WEHW01000006.1"/>
</dbReference>
<reference evidence="3 4" key="1">
    <citation type="submission" date="2019-10" db="EMBL/GenBank/DDBJ databases">
        <title>Genome diversity of Sutterella seckii.</title>
        <authorList>
            <person name="Chaplin A.V."/>
            <person name="Sokolova S.R."/>
            <person name="Mosin K.A."/>
            <person name="Ivanova E.L."/>
            <person name="Kochetkova T.O."/>
            <person name="Goltsov A.Y."/>
            <person name="Trofimov D.Y."/>
            <person name="Efimov B.A."/>
        </authorList>
    </citation>
    <scope>NUCLEOTIDE SEQUENCE [LARGE SCALE GENOMIC DNA]</scope>
    <source>
        <strain evidence="3 4">ASD3426</strain>
    </source>
</reference>
<name>A0AAI9SE69_9BURK</name>
<dbReference type="PROSITE" id="PS51208">
    <property type="entry name" value="AUTOTRANSPORTER"/>
    <property type="match status" value="1"/>
</dbReference>
<dbReference type="PRINTS" id="PR01484">
    <property type="entry name" value="PRTACTNFAMLY"/>
</dbReference>
<dbReference type="NCBIfam" id="TIGR01414">
    <property type="entry name" value="autotrans_barl"/>
    <property type="match status" value="1"/>
</dbReference>
<dbReference type="InterPro" id="IPR006315">
    <property type="entry name" value="OM_autotransptr_brl_dom"/>
</dbReference>
<feature type="domain" description="Autotransporter" evidence="2">
    <location>
        <begin position="611"/>
        <end position="869"/>
    </location>
</feature>
<evidence type="ECO:0000256" key="1">
    <source>
        <dbReference type="SAM" id="SignalP"/>
    </source>
</evidence>
<proteinExistence type="predicted"/>
<feature type="signal peptide" evidence="1">
    <location>
        <begin position="1"/>
        <end position="24"/>
    </location>
</feature>
<dbReference type="EMBL" id="WEHW01000006">
    <property type="protein sequence ID" value="KAB7652118.1"/>
    <property type="molecule type" value="Genomic_DNA"/>
</dbReference>
<keyword evidence="1" id="KW-0732">Signal</keyword>
<dbReference type="Proteomes" id="UP000469462">
    <property type="component" value="Unassembled WGS sequence"/>
</dbReference>
<accession>A0AAI9SE69</accession>
<dbReference type="SUPFAM" id="SSF103515">
    <property type="entry name" value="Autotransporter"/>
    <property type="match status" value="1"/>
</dbReference>
<evidence type="ECO:0000313" key="4">
    <source>
        <dbReference type="Proteomes" id="UP000469462"/>
    </source>
</evidence>
<sequence>MYAFRKSTLFIATLCAFAASSVLAEPSTTEKSHHYFGKVNQATEWDSSLIKEDYKDGKVFGGLSSIRSDDSDSSKKTQTGDVTLHFKKNTGNIVVDDIFGGGYSQGSAVSSSVGNTHIIIDTQDQQVMGGDIFGGGYTYHYTVKPGDSSIGAVTTAKDTLIEVKSGIAKGTIVGGGYASGYASAPLDSLDLKNEALYLSEAKVGHTHIIISGGEVTEAVVGGGKVRVNSEANDFLKGIATVESVHIEVTGGIVGGIIGGGIAQSGYNNEETSSKMRAATAVVNGDTLIEVNGGTVNKLYNADRGASLQITNDQFDGAIAGGGIAGYGGDDVANNRFTKVESKGDITIQVNNATINGSIYGGAISAAGHRDDGYNNGSGGIASVNNVAISVSNSTINGNIYAGGASVALQSMGEKTENKDKSYVYKAGSSEVSDAVILLGKGAKVTGDIYTGGAVFNVSDSGAASNESLLSKNTVKTTAVIFDSADVQLGGHVKNGAALQVDDGAITMDRTSFKTESIVAGTSNFNDSFESSSAAMARLIEWSDNSVSDLTLADGESNNALTIKRNDKGEIIEKTEVLNARTEQFGKSISEGLITWRLEMNDLNKRMGELRDSEGNAGVWARVNAGKQKFQGSKNNFTTFQMGADAKIPVLFNTHAGLAFSYTDSDLSYVSGSGDNNVYGLAAYASWLGDSGSFLDLIAKVARVESDTTVAGTHADYNTNAYSVSAEIGHRFTVTPLVFVEPQLELSYGHVAGKSFDTVNRLTQKAVSSRLDGYDSLVGRVGFRTGLSFPEKKGNVYVRASVLREFQGDVTLTRGEGTYELETDDTWFEYGIGGNYNFTPAIQLYADLERYSGAELSEPWRVNVGARWSF</sequence>
<dbReference type="SMART" id="SM00869">
    <property type="entry name" value="Autotransporter"/>
    <property type="match status" value="1"/>
</dbReference>
<keyword evidence="4" id="KW-1185">Reference proteome</keyword>
<dbReference type="InterPro" id="IPR005546">
    <property type="entry name" value="Autotransporte_beta"/>
</dbReference>
<comment type="caution">
    <text evidence="3">The sequence shown here is derived from an EMBL/GenBank/DDBJ whole genome shotgun (WGS) entry which is preliminary data.</text>
</comment>
<evidence type="ECO:0000259" key="2">
    <source>
        <dbReference type="PROSITE" id="PS51208"/>
    </source>
</evidence>
<dbReference type="GO" id="GO:0019867">
    <property type="term" value="C:outer membrane"/>
    <property type="evidence" value="ECO:0007669"/>
    <property type="project" value="InterPro"/>
</dbReference>
<evidence type="ECO:0000313" key="3">
    <source>
        <dbReference type="EMBL" id="KAB7652118.1"/>
    </source>
</evidence>